<dbReference type="RefSeq" id="WP_025165166.1">
    <property type="nucleotide sequence ID" value="NZ_AWSQ01000002.1"/>
</dbReference>
<accession>A0A0A1YMR6</accession>
<dbReference type="AlphaFoldDB" id="A0A0A1YMR6"/>
<protein>
    <submittedName>
        <fullName evidence="2">Uncharacterized protein</fullName>
    </submittedName>
</protein>
<evidence type="ECO:0000313" key="3">
    <source>
        <dbReference type="Proteomes" id="UP000030063"/>
    </source>
</evidence>
<comment type="caution">
    <text evidence="2">The sequence shown here is derived from an EMBL/GenBank/DDBJ whole genome shotgun (WGS) entry which is preliminary data.</text>
</comment>
<organism evidence="2 3">
    <name type="scientific">Pseudomonas taeanensis MS-3</name>
    <dbReference type="NCBI Taxonomy" id="1395571"/>
    <lineage>
        <taxon>Bacteria</taxon>
        <taxon>Pseudomonadati</taxon>
        <taxon>Pseudomonadota</taxon>
        <taxon>Gammaproteobacteria</taxon>
        <taxon>Pseudomonadales</taxon>
        <taxon>Pseudomonadaceae</taxon>
        <taxon>Pseudomonas</taxon>
    </lineage>
</organism>
<proteinExistence type="predicted"/>
<evidence type="ECO:0000313" key="2">
    <source>
        <dbReference type="EMBL" id="KFX69914.1"/>
    </source>
</evidence>
<gene>
    <name evidence="2" type="ORF">TMS3_0110410</name>
</gene>
<name>A0A0A1YMR6_9PSED</name>
<dbReference type="EMBL" id="AWSQ01000002">
    <property type="protein sequence ID" value="KFX69914.1"/>
    <property type="molecule type" value="Genomic_DNA"/>
</dbReference>
<dbReference type="Proteomes" id="UP000030063">
    <property type="component" value="Unassembled WGS sequence"/>
</dbReference>
<reference evidence="2 3" key="1">
    <citation type="journal article" date="2014" name="Genome Announc.">
        <title>Draft Genome Sequence of Petroleum Oil-Degrading Marine Bacterium Pseudomonas taeanensis Strain MS-3, Isolated from a Crude Oil-Contaminated Seashore.</title>
        <authorList>
            <person name="Lee S.Y."/>
            <person name="Kim S.H."/>
            <person name="Lee D.G."/>
            <person name="Shin S."/>
            <person name="Yun S.H."/>
            <person name="Choi C.W."/>
            <person name="Chung Y.H."/>
            <person name="Choi J.S."/>
            <person name="Kahng H.Y."/>
            <person name="Kim S.I."/>
        </authorList>
    </citation>
    <scope>NUCLEOTIDE SEQUENCE [LARGE SCALE GENOMIC DNA]</scope>
    <source>
        <strain evidence="2 3">MS-3</strain>
    </source>
</reference>
<feature type="region of interest" description="Disordered" evidence="1">
    <location>
        <begin position="47"/>
        <end position="72"/>
    </location>
</feature>
<keyword evidence="3" id="KW-1185">Reference proteome</keyword>
<dbReference type="OrthoDB" id="6890135at2"/>
<sequence>MLNGVSASSTALTAYSSNPNLSGPADLRAYLDFQILLSRVLIQEQPPAATRNAAEPQASESATPGNPQADHDFQQFIAQRQFELSVSLNQRPEKVDRLTLVLLADAISAGSRAHSIEPELTRYPLSLL</sequence>
<evidence type="ECO:0000256" key="1">
    <source>
        <dbReference type="SAM" id="MobiDB-lite"/>
    </source>
</evidence>